<evidence type="ECO:0000313" key="3">
    <source>
        <dbReference type="RefSeq" id="XP_010482393.1"/>
    </source>
</evidence>
<dbReference type="PANTHER" id="PTHR31228:SF23">
    <property type="entry name" value="CYSTATIN_MONELLIN SUPERFAMILY PROTEIN"/>
    <property type="match status" value="1"/>
</dbReference>
<dbReference type="RefSeq" id="XP_010482393.1">
    <property type="nucleotide sequence ID" value="XM_010484091.2"/>
</dbReference>
<reference evidence="3" key="2">
    <citation type="submission" date="2025-08" db="UniProtKB">
        <authorList>
            <consortium name="RefSeq"/>
        </authorList>
    </citation>
    <scope>IDENTIFICATION</scope>
    <source>
        <tissue evidence="3">Leaf</tissue>
    </source>
</reference>
<proteinExistence type="predicted"/>
<feature type="compositionally biased region" description="Acidic residues" evidence="1">
    <location>
        <begin position="72"/>
        <end position="83"/>
    </location>
</feature>
<feature type="region of interest" description="Disordered" evidence="1">
    <location>
        <begin position="25"/>
        <end position="86"/>
    </location>
</feature>
<dbReference type="Proteomes" id="UP000694864">
    <property type="component" value="Chromosome 3"/>
</dbReference>
<evidence type="ECO:0000256" key="1">
    <source>
        <dbReference type="SAM" id="MobiDB-lite"/>
    </source>
</evidence>
<protein>
    <submittedName>
        <fullName evidence="3">Uncharacterized protein LOC104761066 isoform X1</fullName>
    </submittedName>
</protein>
<dbReference type="PANTHER" id="PTHR31228">
    <property type="entry name" value="CYSTATIN/MONELLIN SUPERFAMILY PROTEIN"/>
    <property type="match status" value="1"/>
</dbReference>
<dbReference type="SUPFAM" id="SSF54403">
    <property type="entry name" value="Cystatin/monellin"/>
    <property type="match status" value="1"/>
</dbReference>
<dbReference type="GeneID" id="104761066"/>
<dbReference type="InterPro" id="IPR046350">
    <property type="entry name" value="Cystatin_sf"/>
</dbReference>
<gene>
    <name evidence="3" type="primary">LOC104761066</name>
</gene>
<keyword evidence="2" id="KW-1185">Reference proteome</keyword>
<evidence type="ECO:0000313" key="2">
    <source>
        <dbReference type="Proteomes" id="UP000694864"/>
    </source>
</evidence>
<dbReference type="NCBIfam" id="TIGR01638">
    <property type="entry name" value="Atha_cystat_rel"/>
    <property type="match status" value="1"/>
</dbReference>
<reference evidence="2" key="1">
    <citation type="journal article" date="2014" name="Nat. Commun.">
        <title>The emerging biofuel crop Camelina sativa retains a highly undifferentiated hexaploid genome structure.</title>
        <authorList>
            <person name="Kagale S."/>
            <person name="Koh C."/>
            <person name="Nixon J."/>
            <person name="Bollina V."/>
            <person name="Clarke W.E."/>
            <person name="Tuteja R."/>
            <person name="Spillane C."/>
            <person name="Robinson S.J."/>
            <person name="Links M.G."/>
            <person name="Clarke C."/>
            <person name="Higgins E.E."/>
            <person name="Huebert T."/>
            <person name="Sharpe A.G."/>
            <person name="Parkin I.A."/>
        </authorList>
    </citation>
    <scope>NUCLEOTIDE SEQUENCE [LARGE SCALE GENOMIC DNA]</scope>
    <source>
        <strain evidence="2">cv. DH55</strain>
    </source>
</reference>
<feature type="compositionally biased region" description="Acidic residues" evidence="1">
    <location>
        <begin position="40"/>
        <end position="49"/>
    </location>
</feature>
<dbReference type="InterPro" id="IPR006525">
    <property type="entry name" value="Cystatin-related_pln"/>
</dbReference>
<dbReference type="Gene3D" id="3.10.450.10">
    <property type="match status" value="1"/>
</dbReference>
<organism evidence="2 3">
    <name type="scientific">Camelina sativa</name>
    <name type="common">False flax</name>
    <name type="synonym">Myagrum sativum</name>
    <dbReference type="NCBI Taxonomy" id="90675"/>
    <lineage>
        <taxon>Eukaryota</taxon>
        <taxon>Viridiplantae</taxon>
        <taxon>Streptophyta</taxon>
        <taxon>Embryophyta</taxon>
        <taxon>Tracheophyta</taxon>
        <taxon>Spermatophyta</taxon>
        <taxon>Magnoliopsida</taxon>
        <taxon>eudicotyledons</taxon>
        <taxon>Gunneridae</taxon>
        <taxon>Pentapetalae</taxon>
        <taxon>rosids</taxon>
        <taxon>malvids</taxon>
        <taxon>Brassicales</taxon>
        <taxon>Brassicaceae</taxon>
        <taxon>Camelineae</taxon>
        <taxon>Camelina</taxon>
    </lineage>
</organism>
<accession>A0ABM0X8T2</accession>
<name>A0ABM0X8T2_CAMSA</name>
<sequence length="237" mass="27051">MSMDLCLSTEPEVMQTMDASFTDLSSLCGQKRKAETILPADEEEEEEEESGKGEEESNSESDDQVWGFDSFDGSDYESPEEPPADEKEFEFRRYARHYHESQGFKVDDDMIPKSLHRRHGGLRGVDLDAHYVEPLTGRDYMEIMANVAIAKYNQVEKKTVTLDRIVRAVDNLATSIKAYITFMAKESPQGELVEYQAKAERKPWQRNIHPIFCRPSSALKKGVIMLQTCLPFSLFCS</sequence>